<accession>A0A4U0X2D6</accession>
<dbReference type="InterPro" id="IPR001107">
    <property type="entry name" value="Band_7"/>
</dbReference>
<evidence type="ECO:0000256" key="2">
    <source>
        <dbReference type="ARBA" id="ARBA00007161"/>
    </source>
</evidence>
<evidence type="ECO:0000256" key="4">
    <source>
        <dbReference type="ARBA" id="ARBA00023136"/>
    </source>
</evidence>
<dbReference type="PANTHER" id="PTHR13806:SF31">
    <property type="entry name" value="FLOTILLIN-LIKE PROTEIN 1-RELATED"/>
    <property type="match status" value="1"/>
</dbReference>
<dbReference type="OrthoDB" id="6080404at2759"/>
<feature type="compositionally biased region" description="Polar residues" evidence="6">
    <location>
        <begin position="351"/>
        <end position="366"/>
    </location>
</feature>
<dbReference type="STRING" id="331657.A0A4U0X2D6"/>
<dbReference type="InterPro" id="IPR036013">
    <property type="entry name" value="Band_7/SPFH_dom_sf"/>
</dbReference>
<evidence type="ECO:0000256" key="5">
    <source>
        <dbReference type="RuleBase" id="RU366054"/>
    </source>
</evidence>
<dbReference type="InterPro" id="IPR027705">
    <property type="entry name" value="Flotillin_fam"/>
</dbReference>
<organism evidence="8 9">
    <name type="scientific">Cryomyces minteri</name>
    <dbReference type="NCBI Taxonomy" id="331657"/>
    <lineage>
        <taxon>Eukaryota</taxon>
        <taxon>Fungi</taxon>
        <taxon>Dikarya</taxon>
        <taxon>Ascomycota</taxon>
        <taxon>Pezizomycotina</taxon>
        <taxon>Dothideomycetes</taxon>
        <taxon>Dothideomycetes incertae sedis</taxon>
        <taxon>Cryomyces</taxon>
    </lineage>
</organism>
<evidence type="ECO:0000256" key="3">
    <source>
        <dbReference type="ARBA" id="ARBA00022475"/>
    </source>
</evidence>
<evidence type="ECO:0000256" key="1">
    <source>
        <dbReference type="ARBA" id="ARBA00004236"/>
    </source>
</evidence>
<evidence type="ECO:0000259" key="7">
    <source>
        <dbReference type="Pfam" id="PF01145"/>
    </source>
</evidence>
<dbReference type="Pfam" id="PF01145">
    <property type="entry name" value="Band_7"/>
    <property type="match status" value="1"/>
</dbReference>
<dbReference type="PANTHER" id="PTHR13806">
    <property type="entry name" value="FLOTILLIN-RELATED"/>
    <property type="match status" value="1"/>
</dbReference>
<keyword evidence="4" id="KW-0472">Membrane</keyword>
<comment type="subcellular location">
    <subcellularLocation>
        <location evidence="1">Cell membrane</location>
    </subcellularLocation>
</comment>
<reference evidence="8 9" key="1">
    <citation type="submission" date="2017-03" db="EMBL/GenBank/DDBJ databases">
        <title>Genomes of endolithic fungi from Antarctica.</title>
        <authorList>
            <person name="Coleine C."/>
            <person name="Masonjones S."/>
            <person name="Stajich J.E."/>
        </authorList>
    </citation>
    <scope>NUCLEOTIDE SEQUENCE [LARGE SCALE GENOMIC DNA]</scope>
    <source>
        <strain evidence="8 9">CCFEE 5187</strain>
    </source>
</reference>
<dbReference type="GO" id="GO:0005886">
    <property type="term" value="C:plasma membrane"/>
    <property type="evidence" value="ECO:0007669"/>
    <property type="project" value="UniProtKB-SubCell"/>
</dbReference>
<keyword evidence="9" id="KW-1185">Reference proteome</keyword>
<comment type="caution">
    <text evidence="8">The sequence shown here is derived from an EMBL/GenBank/DDBJ whole genome shotgun (WGS) entry which is preliminary data.</text>
</comment>
<sequence length="395" mass="42980">MKGVVSTGRNHVQEIVKGVIEGETRSIVSTMTMEELFKEHEIFKSKVRDNVQVELDQFDLEKQVIRSSHSDELLTSLAPTPTSRSSNTLLGASTLLLSRNAHEGALNQVKVDVALARMTGESGEAEKQGRTKQEIAKINVNTAALETERKSEKVAADSRLKTKEIQIEKELQTKLADGKKYNEQADSEAKFYQGQQAAEADFCRQSRAADADLPAKKQATDADFYHETRAAEANFQAKKLEADALCLTQERKSAAAYIATKNEAAGIKEMAQAYTAMADVPGGPQGLNQYPMLRNNAYESLANANAKAINGLQPRINIWNTGVQDKGADPTAPIRDLFQSLPPLLATIQEQTGTSPPSWLAQTPAQEESGFPDSKAAQKRGLTNGINGHTKVASP</sequence>
<evidence type="ECO:0000313" key="8">
    <source>
        <dbReference type="EMBL" id="TKA70444.1"/>
    </source>
</evidence>
<dbReference type="SUPFAM" id="SSF117892">
    <property type="entry name" value="Band 7/SPFH domain"/>
    <property type="match status" value="1"/>
</dbReference>
<evidence type="ECO:0000313" key="9">
    <source>
        <dbReference type="Proteomes" id="UP000308768"/>
    </source>
</evidence>
<feature type="domain" description="Band 7" evidence="7">
    <location>
        <begin position="8"/>
        <end position="61"/>
    </location>
</feature>
<proteinExistence type="inferred from homology"/>
<dbReference type="EMBL" id="NAJN01000644">
    <property type="protein sequence ID" value="TKA70444.1"/>
    <property type="molecule type" value="Genomic_DNA"/>
</dbReference>
<dbReference type="Proteomes" id="UP000308768">
    <property type="component" value="Unassembled WGS sequence"/>
</dbReference>
<dbReference type="Gene3D" id="3.30.479.30">
    <property type="entry name" value="Band 7 domain"/>
    <property type="match status" value="1"/>
</dbReference>
<comment type="similarity">
    <text evidence="2 5">Belongs to the band 7/mec-2 family. Flotillin subfamily.</text>
</comment>
<gene>
    <name evidence="8" type="ORF">B0A49_06376</name>
</gene>
<evidence type="ECO:0000256" key="6">
    <source>
        <dbReference type="SAM" id="MobiDB-lite"/>
    </source>
</evidence>
<name>A0A4U0X2D6_9PEZI</name>
<protein>
    <recommendedName>
        <fullName evidence="7">Band 7 domain-containing protein</fullName>
    </recommendedName>
</protein>
<keyword evidence="3" id="KW-1003">Cell membrane</keyword>
<dbReference type="AlphaFoldDB" id="A0A4U0X2D6"/>
<feature type="region of interest" description="Disordered" evidence="6">
    <location>
        <begin position="351"/>
        <end position="395"/>
    </location>
</feature>